<dbReference type="GO" id="GO:0009228">
    <property type="term" value="P:thiamine biosynthetic process"/>
    <property type="evidence" value="ECO:0007669"/>
    <property type="project" value="UniProtKB-UniRule"/>
</dbReference>
<comment type="caution">
    <text evidence="12">The sequence shown here is derived from an EMBL/GenBank/DDBJ whole genome shotgun (WGS) entry which is preliminary data.</text>
</comment>
<dbReference type="PATRIC" id="fig|796937.3.peg.298"/>
<dbReference type="GO" id="GO:0000287">
    <property type="term" value="F:magnesium ion binding"/>
    <property type="evidence" value="ECO:0007669"/>
    <property type="project" value="UniProtKB-UniRule"/>
</dbReference>
<comment type="caution">
    <text evidence="10">Lacks conserved residue(s) required for the propagation of feature annotation.</text>
</comment>
<keyword evidence="6 10" id="KW-0460">Magnesium</keyword>
<dbReference type="GO" id="GO:0008661">
    <property type="term" value="F:1-deoxy-D-xylulose-5-phosphate synthase activity"/>
    <property type="evidence" value="ECO:0007669"/>
    <property type="project" value="UniProtKB-UniRule"/>
</dbReference>
<reference evidence="12 13" key="1">
    <citation type="submission" date="2011-08" db="EMBL/GenBank/DDBJ databases">
        <title>The Genome Sequence of Eubacteriaceae bacterium ACC19a.</title>
        <authorList>
            <consortium name="The Broad Institute Genome Sequencing Platform"/>
            <person name="Earl A."/>
            <person name="Ward D."/>
            <person name="Feldgarden M."/>
            <person name="Gevers D."/>
            <person name="Sizova M."/>
            <person name="Hazen A."/>
            <person name="Epstein S."/>
            <person name="Young S.K."/>
            <person name="Zeng Q."/>
            <person name="Gargeya S."/>
            <person name="Fitzgerald M."/>
            <person name="Haas B."/>
            <person name="Abouelleil A."/>
            <person name="Alvarado L."/>
            <person name="Arachchi H.M."/>
            <person name="Berlin A."/>
            <person name="Brown A."/>
            <person name="Chapman S.B."/>
            <person name="Chen Z."/>
            <person name="Dunbar C."/>
            <person name="Freedman E."/>
            <person name="Gearin G."/>
            <person name="Gellesch M."/>
            <person name="Goldberg J."/>
            <person name="Griggs A."/>
            <person name="Gujja S."/>
            <person name="Heiman D."/>
            <person name="Howarth C."/>
            <person name="Larson L."/>
            <person name="Lui A."/>
            <person name="MacDonald P.J.P."/>
            <person name="Montmayeur A."/>
            <person name="Murphy C."/>
            <person name="Neiman D."/>
            <person name="Pearson M."/>
            <person name="Priest M."/>
            <person name="Roberts A."/>
            <person name="Saif S."/>
            <person name="Shea T."/>
            <person name="Shenoy N."/>
            <person name="Sisk P."/>
            <person name="Stolte C."/>
            <person name="Sykes S."/>
            <person name="Wortman J."/>
            <person name="Nusbaum C."/>
            <person name="Birren B."/>
        </authorList>
    </citation>
    <scope>NUCLEOTIDE SEQUENCE [LARGE SCALE GENOMIC DNA]</scope>
    <source>
        <strain evidence="12 13">ACC19a</strain>
    </source>
</reference>
<dbReference type="EMBL" id="AFZE01000002">
    <property type="protein sequence ID" value="EHL16559.1"/>
    <property type="molecule type" value="Genomic_DNA"/>
</dbReference>
<proteinExistence type="inferred from homology"/>
<accession>G9WY55</accession>
<dbReference type="InterPro" id="IPR005477">
    <property type="entry name" value="Dxylulose-5-P_synthase"/>
</dbReference>
<dbReference type="GO" id="GO:0005829">
    <property type="term" value="C:cytosol"/>
    <property type="evidence" value="ECO:0007669"/>
    <property type="project" value="TreeGrafter"/>
</dbReference>
<evidence type="ECO:0000256" key="10">
    <source>
        <dbReference type="HAMAP-Rule" id="MF_00315"/>
    </source>
</evidence>
<feature type="binding site" evidence="10">
    <location>
        <position position="286"/>
    </location>
    <ligand>
        <name>thiamine diphosphate</name>
        <dbReference type="ChEBI" id="CHEBI:58937"/>
    </ligand>
</feature>
<evidence type="ECO:0000256" key="8">
    <source>
        <dbReference type="ARBA" id="ARBA00023052"/>
    </source>
</evidence>
<dbReference type="InterPro" id="IPR033248">
    <property type="entry name" value="Transketolase_C"/>
</dbReference>
<evidence type="ECO:0000256" key="4">
    <source>
        <dbReference type="ARBA" id="ARBA00022679"/>
    </source>
</evidence>
<dbReference type="Gene3D" id="3.40.50.920">
    <property type="match status" value="1"/>
</dbReference>
<dbReference type="HAMAP" id="MF_00315">
    <property type="entry name" value="DXP_synth"/>
    <property type="match status" value="1"/>
</dbReference>
<comment type="similarity">
    <text evidence="2 10">Belongs to the transketolase family. DXPS subfamily.</text>
</comment>
<protein>
    <recommendedName>
        <fullName evidence="10">1-deoxy-D-xylulose-5-phosphate synthase</fullName>
        <ecNumber evidence="10">2.2.1.7</ecNumber>
    </recommendedName>
    <alternativeName>
        <fullName evidence="10">1-deoxyxylulose-5-phosphate synthase</fullName>
        <shortName evidence="10">DXP synthase</shortName>
        <shortName evidence="10">DXPS</shortName>
    </alternativeName>
</protein>
<evidence type="ECO:0000259" key="11">
    <source>
        <dbReference type="SMART" id="SM00861"/>
    </source>
</evidence>
<evidence type="ECO:0000256" key="3">
    <source>
        <dbReference type="ARBA" id="ARBA00011738"/>
    </source>
</evidence>
<dbReference type="SUPFAM" id="SSF52518">
    <property type="entry name" value="Thiamin diphosphate-binding fold (THDP-binding)"/>
    <property type="match status" value="1"/>
</dbReference>
<dbReference type="Pfam" id="PF13292">
    <property type="entry name" value="DXP_synthase_N"/>
    <property type="match status" value="1"/>
</dbReference>
<sequence length="618" mass="69211">MYKYLDRIKDAQDIKNIREDEMVFLARDIRKFLVNKVSKTGGHLSSNLGVVELTMAIHSVYDTSVDRVIFDVGHQSYVHKILTGRKEKFDTLRQLDGMSGFPKTSESIHDPFNTGHSSTSISAGIGMAMTRDLQNKDYNVISLIGDSSICSGLALEGINFLGHSKLDMLIILNDNEMSIDKSVGGIAKHLSKLRVNEKYRRLSKNVRGTISSLPFIGENAVNVIKNVKDNIKNITVPGALFNEFGINYYGPVDGHNYFEVVNALKEMKKIKGPKILHVITKKGKGYEFAENDPTTYHGVGKFDFTKKIEVSNKETFSDIAGKSLLKIFNKYDDTVAIAAAMIKGTGLDCLEKKFSKRVVDVGMEEENAVTMAAGMAISGIRPYVAIYSTFLQRAYDQILHDVCMQNLPVTFLIDRAGIVGEDGETHNGLYDISYLSSMPNIEIYSPKDAIEMEKMIDALYGKNCPVAIRFPRGIIYNLGFDKNEQDVTAWEQLSYKGDSTILATGKMLNIALQAQELLKKDYNISIKVINARRIRPVDNEIMDSILDDKYIFTMEDGIKTGGFSAIISDYVAEKTQNPKLKFFSFPDEPIANGNVDKIYEKYGFTPEIISKKIYEIIK</sequence>
<dbReference type="AlphaFoldDB" id="G9WY55"/>
<dbReference type="NCBIfam" id="NF003933">
    <property type="entry name" value="PRK05444.2-2"/>
    <property type="match status" value="1"/>
</dbReference>
<dbReference type="InterPro" id="IPR020826">
    <property type="entry name" value="Transketolase_BS"/>
</dbReference>
<dbReference type="NCBIfam" id="TIGR00204">
    <property type="entry name" value="dxs"/>
    <property type="match status" value="1"/>
</dbReference>
<dbReference type="SUPFAM" id="SSF52922">
    <property type="entry name" value="TK C-terminal domain-like"/>
    <property type="match status" value="1"/>
</dbReference>
<keyword evidence="5 10" id="KW-0479">Metal-binding</keyword>
<dbReference type="Pfam" id="PF02779">
    <property type="entry name" value="Transket_pyr"/>
    <property type="match status" value="1"/>
</dbReference>
<dbReference type="GO" id="GO:0019288">
    <property type="term" value="P:isopentenyl diphosphate biosynthetic process, methylerythritol 4-phosphate pathway"/>
    <property type="evidence" value="ECO:0007669"/>
    <property type="project" value="TreeGrafter"/>
</dbReference>
<organism evidence="12 13">
    <name type="scientific">Peptoanaerobacter stomatis</name>
    <dbReference type="NCBI Taxonomy" id="796937"/>
    <lineage>
        <taxon>Bacteria</taxon>
        <taxon>Bacillati</taxon>
        <taxon>Bacillota</taxon>
        <taxon>Clostridia</taxon>
        <taxon>Peptostreptococcales</taxon>
        <taxon>Filifactoraceae</taxon>
        <taxon>Peptoanaerobacter</taxon>
    </lineage>
</organism>
<comment type="cofactor">
    <cofactor evidence="10">
        <name>Mg(2+)</name>
        <dbReference type="ChEBI" id="CHEBI:18420"/>
    </cofactor>
    <text evidence="10">Binds 1 Mg(2+) ion per subunit.</text>
</comment>
<dbReference type="PANTHER" id="PTHR43322">
    <property type="entry name" value="1-D-DEOXYXYLULOSE 5-PHOSPHATE SYNTHASE-RELATED"/>
    <property type="match status" value="1"/>
</dbReference>
<dbReference type="UniPathway" id="UPA00064">
    <property type="reaction ID" value="UER00091"/>
</dbReference>
<dbReference type="InterPro" id="IPR005475">
    <property type="entry name" value="Transketolase-like_Pyr-bd"/>
</dbReference>
<dbReference type="CDD" id="cd07033">
    <property type="entry name" value="TPP_PYR_DXS_TK_like"/>
    <property type="match status" value="1"/>
</dbReference>
<dbReference type="CDD" id="cd02007">
    <property type="entry name" value="TPP_DXS"/>
    <property type="match status" value="1"/>
</dbReference>
<dbReference type="EC" id="2.2.1.7" evidence="10"/>
<comment type="subunit">
    <text evidence="3 10">Homodimer.</text>
</comment>
<evidence type="ECO:0000256" key="7">
    <source>
        <dbReference type="ARBA" id="ARBA00022977"/>
    </source>
</evidence>
<feature type="binding site" evidence="10">
    <location>
        <position position="365"/>
    </location>
    <ligand>
        <name>thiamine diphosphate</name>
        <dbReference type="ChEBI" id="CHEBI:58937"/>
    </ligand>
</feature>
<feature type="domain" description="Transketolase-like pyrimidine-binding" evidence="11">
    <location>
        <begin position="314"/>
        <end position="478"/>
    </location>
</feature>
<evidence type="ECO:0000313" key="13">
    <source>
        <dbReference type="Proteomes" id="UP000006437"/>
    </source>
</evidence>
<name>G9WY55_9FIRM</name>
<dbReference type="Gene3D" id="3.40.50.970">
    <property type="match status" value="2"/>
</dbReference>
<feature type="binding site" evidence="10">
    <location>
        <position position="175"/>
    </location>
    <ligand>
        <name>thiamine diphosphate</name>
        <dbReference type="ChEBI" id="CHEBI:58937"/>
    </ligand>
</feature>
<evidence type="ECO:0000256" key="1">
    <source>
        <dbReference type="ARBA" id="ARBA00004980"/>
    </source>
</evidence>
<keyword evidence="7 10" id="KW-0784">Thiamine biosynthesis</keyword>
<dbReference type="InterPro" id="IPR029061">
    <property type="entry name" value="THDP-binding"/>
</dbReference>
<dbReference type="GO" id="GO:0030976">
    <property type="term" value="F:thiamine pyrophosphate binding"/>
    <property type="evidence" value="ECO:0007669"/>
    <property type="project" value="UniProtKB-UniRule"/>
</dbReference>
<comment type="cofactor">
    <cofactor evidence="10">
        <name>thiamine diphosphate</name>
        <dbReference type="ChEBI" id="CHEBI:58937"/>
    </cofactor>
    <text evidence="10">Binds 1 thiamine pyrophosphate per subunit.</text>
</comment>
<comment type="pathway">
    <text evidence="1 10">Metabolic intermediate biosynthesis; 1-deoxy-D-xylulose 5-phosphate biosynthesis; 1-deoxy-D-xylulose 5-phosphate from D-glyceraldehyde 3-phosphate and pyruvate: step 1/1.</text>
</comment>
<keyword evidence="9 10" id="KW-0414">Isoprene biosynthesis</keyword>
<evidence type="ECO:0000256" key="9">
    <source>
        <dbReference type="ARBA" id="ARBA00023229"/>
    </source>
</evidence>
<dbReference type="PANTHER" id="PTHR43322:SF5">
    <property type="entry name" value="1-DEOXY-D-XYLULOSE-5-PHOSPHATE SYNTHASE, CHLOROPLASTIC"/>
    <property type="match status" value="1"/>
</dbReference>
<dbReference type="GO" id="GO:0016114">
    <property type="term" value="P:terpenoid biosynthetic process"/>
    <property type="evidence" value="ECO:0007669"/>
    <property type="project" value="UniProtKB-UniRule"/>
</dbReference>
<dbReference type="Proteomes" id="UP000006437">
    <property type="component" value="Unassembled WGS sequence"/>
</dbReference>
<dbReference type="PROSITE" id="PS00801">
    <property type="entry name" value="TRANSKETOLASE_1"/>
    <property type="match status" value="1"/>
</dbReference>
<feature type="binding site" evidence="10">
    <location>
        <begin position="115"/>
        <end position="117"/>
    </location>
    <ligand>
        <name>thiamine diphosphate</name>
        <dbReference type="ChEBI" id="CHEBI:58937"/>
    </ligand>
</feature>
<dbReference type="InterPro" id="IPR009014">
    <property type="entry name" value="Transketo_C/PFOR_II"/>
</dbReference>
<keyword evidence="4 10" id="KW-0808">Transferase</keyword>
<comment type="catalytic activity">
    <reaction evidence="10">
        <text>D-glyceraldehyde 3-phosphate + pyruvate + H(+) = 1-deoxy-D-xylulose 5-phosphate + CO2</text>
        <dbReference type="Rhea" id="RHEA:12605"/>
        <dbReference type="ChEBI" id="CHEBI:15361"/>
        <dbReference type="ChEBI" id="CHEBI:15378"/>
        <dbReference type="ChEBI" id="CHEBI:16526"/>
        <dbReference type="ChEBI" id="CHEBI:57792"/>
        <dbReference type="ChEBI" id="CHEBI:59776"/>
        <dbReference type="EC" id="2.2.1.7"/>
    </reaction>
</comment>
<dbReference type="Pfam" id="PF02780">
    <property type="entry name" value="Transketolase_C"/>
    <property type="match status" value="1"/>
</dbReference>
<gene>
    <name evidence="10" type="primary">dxs</name>
    <name evidence="12" type="ORF">HMPREF9629_01106</name>
</gene>
<feature type="binding site" evidence="10">
    <location>
        <position position="74"/>
    </location>
    <ligand>
        <name>thiamine diphosphate</name>
        <dbReference type="ChEBI" id="CHEBI:58937"/>
    </ligand>
</feature>
<dbReference type="InterPro" id="IPR049557">
    <property type="entry name" value="Transketolase_CS"/>
</dbReference>
<evidence type="ECO:0000256" key="5">
    <source>
        <dbReference type="ARBA" id="ARBA00022723"/>
    </source>
</evidence>
<evidence type="ECO:0000256" key="6">
    <source>
        <dbReference type="ARBA" id="ARBA00022842"/>
    </source>
</evidence>
<evidence type="ECO:0000313" key="12">
    <source>
        <dbReference type="EMBL" id="EHL16559.1"/>
    </source>
</evidence>
<dbReference type="RefSeq" id="WP_009525341.1">
    <property type="nucleotide sequence ID" value="NZ_JH414551.1"/>
</dbReference>
<comment type="function">
    <text evidence="10">Catalyzes the acyloin condensation reaction between C atoms 2 and 3 of pyruvate and glyceraldehyde 3-phosphate to yield 1-deoxy-D-xylulose-5-phosphate (DXP).</text>
</comment>
<dbReference type="HOGENOM" id="CLU_009227_1_4_9"/>
<keyword evidence="8 10" id="KW-0786">Thiamine pyrophosphate</keyword>
<evidence type="ECO:0000256" key="2">
    <source>
        <dbReference type="ARBA" id="ARBA00011081"/>
    </source>
</evidence>
<feature type="binding site" evidence="10">
    <location>
        <position position="175"/>
    </location>
    <ligand>
        <name>Mg(2+)</name>
        <dbReference type="ChEBI" id="CHEBI:18420"/>
    </ligand>
</feature>
<feature type="binding site" evidence="10">
    <location>
        <position position="146"/>
    </location>
    <ligand>
        <name>Mg(2+)</name>
        <dbReference type="ChEBI" id="CHEBI:18420"/>
    </ligand>
</feature>
<dbReference type="SMART" id="SM00861">
    <property type="entry name" value="Transket_pyr"/>
    <property type="match status" value="1"/>
</dbReference>
<dbReference type="PROSITE" id="PS00802">
    <property type="entry name" value="TRANSKETOLASE_2"/>
    <property type="match status" value="1"/>
</dbReference>